<dbReference type="InterPro" id="IPR009075">
    <property type="entry name" value="AcylCo_DH/oxidase_C"/>
</dbReference>
<dbReference type="SUPFAM" id="SSF47203">
    <property type="entry name" value="Acyl-CoA dehydrogenase C-terminal domain-like"/>
    <property type="match status" value="1"/>
</dbReference>
<evidence type="ECO:0000259" key="3">
    <source>
        <dbReference type="Pfam" id="PF00441"/>
    </source>
</evidence>
<dbReference type="AlphaFoldDB" id="X0T3Q1"/>
<sequence length="160" mass="17697">YHLMQALAFERRSLAPITYGGFKRALEELVKYAAQTEHEGKPLSQNSVIRAKLADLAIDLEVLRMFAFQIAWRISQGQIPVYESSRNKIMSDEVMRRVAITGAELLGVYSQVDPDSEWSKLNGTIQGAYLGFPGMAIAAGTAEIEKSIIAQFGLGLPKSY</sequence>
<dbReference type="Gene3D" id="1.20.140.10">
    <property type="entry name" value="Butyryl-CoA Dehydrogenase, subunit A, domain 3"/>
    <property type="match status" value="1"/>
</dbReference>
<reference evidence="4" key="1">
    <citation type="journal article" date="2014" name="Front. Microbiol.">
        <title>High frequency of phylogenetically diverse reductive dehalogenase-homologous genes in deep subseafloor sedimentary metagenomes.</title>
        <authorList>
            <person name="Kawai M."/>
            <person name="Futagami T."/>
            <person name="Toyoda A."/>
            <person name="Takaki Y."/>
            <person name="Nishi S."/>
            <person name="Hori S."/>
            <person name="Arai W."/>
            <person name="Tsubouchi T."/>
            <person name="Morono Y."/>
            <person name="Uchiyama I."/>
            <person name="Ito T."/>
            <person name="Fujiyama A."/>
            <person name="Inagaki F."/>
            <person name="Takami H."/>
        </authorList>
    </citation>
    <scope>NUCLEOTIDE SEQUENCE</scope>
    <source>
        <strain evidence="4">Expedition CK06-06</strain>
    </source>
</reference>
<dbReference type="PANTHER" id="PTHR43292">
    <property type="entry name" value="ACYL-COA DEHYDROGENASE"/>
    <property type="match status" value="1"/>
</dbReference>
<dbReference type="PANTHER" id="PTHR43292:SF4">
    <property type="entry name" value="ACYL-COA DEHYDROGENASE FADE34"/>
    <property type="match status" value="1"/>
</dbReference>
<comment type="caution">
    <text evidence="4">The sequence shown here is derived from an EMBL/GenBank/DDBJ whole genome shotgun (WGS) entry which is preliminary data.</text>
</comment>
<dbReference type="InterPro" id="IPR052161">
    <property type="entry name" value="Mycobact_Acyl-CoA_DH"/>
</dbReference>
<organism evidence="4">
    <name type="scientific">marine sediment metagenome</name>
    <dbReference type="NCBI Taxonomy" id="412755"/>
    <lineage>
        <taxon>unclassified sequences</taxon>
        <taxon>metagenomes</taxon>
        <taxon>ecological metagenomes</taxon>
    </lineage>
</organism>
<protein>
    <recommendedName>
        <fullName evidence="3">Acyl-CoA dehydrogenase/oxidase C-terminal domain-containing protein</fullName>
    </recommendedName>
</protein>
<keyword evidence="1" id="KW-0285">Flavoprotein</keyword>
<dbReference type="GO" id="GO:0005886">
    <property type="term" value="C:plasma membrane"/>
    <property type="evidence" value="ECO:0007669"/>
    <property type="project" value="TreeGrafter"/>
</dbReference>
<evidence type="ECO:0000256" key="2">
    <source>
        <dbReference type="ARBA" id="ARBA00023002"/>
    </source>
</evidence>
<accession>X0T3Q1</accession>
<evidence type="ECO:0000256" key="1">
    <source>
        <dbReference type="ARBA" id="ARBA00022630"/>
    </source>
</evidence>
<dbReference type="EMBL" id="BARS01017862">
    <property type="protein sequence ID" value="GAF88113.1"/>
    <property type="molecule type" value="Genomic_DNA"/>
</dbReference>
<feature type="non-terminal residue" evidence="4">
    <location>
        <position position="1"/>
    </location>
</feature>
<name>X0T3Q1_9ZZZZ</name>
<gene>
    <name evidence="4" type="ORF">S01H1_29157</name>
</gene>
<evidence type="ECO:0000313" key="4">
    <source>
        <dbReference type="EMBL" id="GAF88113.1"/>
    </source>
</evidence>
<dbReference type="GO" id="GO:0016627">
    <property type="term" value="F:oxidoreductase activity, acting on the CH-CH group of donors"/>
    <property type="evidence" value="ECO:0007669"/>
    <property type="project" value="InterPro"/>
</dbReference>
<keyword evidence="2" id="KW-0560">Oxidoreductase</keyword>
<dbReference type="Pfam" id="PF00441">
    <property type="entry name" value="Acyl-CoA_dh_1"/>
    <property type="match status" value="1"/>
</dbReference>
<proteinExistence type="predicted"/>
<dbReference type="InterPro" id="IPR036250">
    <property type="entry name" value="AcylCo_DH-like_C"/>
</dbReference>
<feature type="domain" description="Acyl-CoA dehydrogenase/oxidase C-terminal" evidence="3">
    <location>
        <begin position="3"/>
        <end position="152"/>
    </location>
</feature>